<comment type="similarity">
    <text evidence="2">Belongs to the MipA/OmpV family.</text>
</comment>
<keyword evidence="5" id="KW-0998">Cell outer membrane</keyword>
<evidence type="ECO:0000256" key="5">
    <source>
        <dbReference type="ARBA" id="ARBA00023237"/>
    </source>
</evidence>
<dbReference type="STRING" id="76731.RD2015_704"/>
<evidence type="ECO:0000256" key="2">
    <source>
        <dbReference type="ARBA" id="ARBA00005722"/>
    </source>
</evidence>
<keyword evidence="4" id="KW-0472">Membrane</keyword>
<dbReference type="KEGG" id="rdp:RD2015_704"/>
<keyword evidence="7" id="KW-1185">Reference proteome</keyword>
<evidence type="ECO:0000313" key="6">
    <source>
        <dbReference type="EMBL" id="ALV05200.1"/>
    </source>
</evidence>
<dbReference type="EMBL" id="CP013729">
    <property type="protein sequence ID" value="ALV05200.1"/>
    <property type="molecule type" value="Genomic_DNA"/>
</dbReference>
<organism evidence="6 7">
    <name type="scientific">Roseateles depolymerans</name>
    <dbReference type="NCBI Taxonomy" id="76731"/>
    <lineage>
        <taxon>Bacteria</taxon>
        <taxon>Pseudomonadati</taxon>
        <taxon>Pseudomonadota</taxon>
        <taxon>Betaproteobacteria</taxon>
        <taxon>Burkholderiales</taxon>
        <taxon>Sphaerotilaceae</taxon>
        <taxon>Roseateles</taxon>
    </lineage>
</organism>
<dbReference type="RefSeq" id="WP_083525293.1">
    <property type="nucleotide sequence ID" value="NZ_CP013729.1"/>
</dbReference>
<dbReference type="Pfam" id="PF06629">
    <property type="entry name" value="MipA"/>
    <property type="match status" value="1"/>
</dbReference>
<dbReference type="GO" id="GO:0009279">
    <property type="term" value="C:cell outer membrane"/>
    <property type="evidence" value="ECO:0007669"/>
    <property type="project" value="UniProtKB-SubCell"/>
</dbReference>
<dbReference type="Proteomes" id="UP000060699">
    <property type="component" value="Chromosome"/>
</dbReference>
<reference evidence="6 7" key="1">
    <citation type="submission" date="2015-12" db="EMBL/GenBank/DDBJ databases">
        <title>Complete genome of Roseateles depolymerans KCTC 42856.</title>
        <authorList>
            <person name="Kim K.M."/>
        </authorList>
    </citation>
    <scope>NUCLEOTIDE SEQUENCE [LARGE SCALE GENOMIC DNA]</scope>
    <source>
        <strain evidence="6 7">KCTC 42856</strain>
    </source>
</reference>
<dbReference type="PROSITE" id="PS51257">
    <property type="entry name" value="PROKAR_LIPOPROTEIN"/>
    <property type="match status" value="1"/>
</dbReference>
<dbReference type="InterPro" id="IPR010583">
    <property type="entry name" value="MipA"/>
</dbReference>
<gene>
    <name evidence="6" type="ORF">RD2015_704</name>
</gene>
<dbReference type="OrthoDB" id="8585044at2"/>
<evidence type="ECO:0000313" key="7">
    <source>
        <dbReference type="Proteomes" id="UP000060699"/>
    </source>
</evidence>
<proteinExistence type="inferred from homology"/>
<evidence type="ECO:0000256" key="4">
    <source>
        <dbReference type="ARBA" id="ARBA00023136"/>
    </source>
</evidence>
<dbReference type="PANTHER" id="PTHR38776">
    <property type="entry name" value="MLTA-INTERACTING PROTEIN-RELATED"/>
    <property type="match status" value="1"/>
</dbReference>
<dbReference type="AlphaFoldDB" id="A0A0U3N9I8"/>
<accession>A0A0U3N9I8</accession>
<protein>
    <submittedName>
        <fullName evidence="6">Uncharacterized protein</fullName>
    </submittedName>
</protein>
<evidence type="ECO:0000256" key="1">
    <source>
        <dbReference type="ARBA" id="ARBA00004442"/>
    </source>
</evidence>
<comment type="subcellular location">
    <subcellularLocation>
        <location evidence="1">Cell outer membrane</location>
    </subcellularLocation>
</comment>
<dbReference type="PANTHER" id="PTHR38776:SF1">
    <property type="entry name" value="MLTA-INTERACTING PROTEIN-RELATED"/>
    <property type="match status" value="1"/>
</dbReference>
<keyword evidence="3" id="KW-0732">Signal</keyword>
<evidence type="ECO:0000256" key="3">
    <source>
        <dbReference type="ARBA" id="ARBA00022729"/>
    </source>
</evidence>
<name>A0A0U3N9I8_9BURK</name>
<sequence precursor="true">MRPLRQFRLTLTLALVAYGCAAFAQDARVPLGLSGQAGIAAVQTPTYLGSPNRVTVPALDLSLSYRTRDWGHVDLDGRSGLSWSAEAGPFWGGVLLNVDPGRKERRPSGSYPVPGDARLKGMGEIRSSAQVGAMAGYGPIGILVLKSVGSRGSEGAQWSLLARHAVPVGDRLSLSVDGSVTWADRRQMQAYFGVSPTQSAASGFTVFTPKAGLEKADLSLGADYKITGPWSLNANIGVTRLLGDARRSPIVSRPTAVTAGVGVAYRF</sequence>